<dbReference type="InterPro" id="IPR004408">
    <property type="entry name" value="Biotin_CoA_COase_ligase"/>
</dbReference>
<dbReference type="SUPFAM" id="SSF55681">
    <property type="entry name" value="Class II aaRS and biotin synthetases"/>
    <property type="match status" value="1"/>
</dbReference>
<sequence length="284" mass="30727">MDAVLNCDEGVTPSLRHTLDHLIRNAVIASAVYRRETASTNSDALAELQTNRIDDRLLPRLYVADRQTAGRGRHGNSWISEEDALTFSLVIPFELSHPSASVLSPAVGVAAARAIEYSCPPCRVALKWPNDICALRSNGSTTSPMLHKLGGILIETNATIAGRMVIGIGLNLNGKPNLNSQHSTPPASIAEIANRRVSRETLLAAHAESLSEMLGELDDGPDEMVRQYRSRCALAGHDLSLKQSNETITGYCTGIADDGSLELIVDGNRRHFRSGEVQRVRPAC</sequence>
<proteinExistence type="predicted"/>
<keyword evidence="2" id="KW-0547">Nucleotide-binding</keyword>
<evidence type="ECO:0000259" key="7">
    <source>
        <dbReference type="PROSITE" id="PS51733"/>
    </source>
</evidence>
<dbReference type="EMBL" id="CP036432">
    <property type="protein sequence ID" value="QDV85104.1"/>
    <property type="molecule type" value="Genomic_DNA"/>
</dbReference>
<dbReference type="InterPro" id="IPR004143">
    <property type="entry name" value="BPL_LPL_catalytic"/>
</dbReference>
<evidence type="ECO:0000313" key="9">
    <source>
        <dbReference type="Proteomes" id="UP000318081"/>
    </source>
</evidence>
<dbReference type="EC" id="6.3.4.15" evidence="5"/>
<feature type="domain" description="BPL/LPL catalytic" evidence="7">
    <location>
        <begin position="26"/>
        <end position="218"/>
    </location>
</feature>
<keyword evidence="4" id="KW-0092">Biotin</keyword>
<evidence type="ECO:0000256" key="2">
    <source>
        <dbReference type="ARBA" id="ARBA00022741"/>
    </source>
</evidence>
<dbReference type="Pfam" id="PF02237">
    <property type="entry name" value="BPL_C"/>
    <property type="match status" value="1"/>
</dbReference>
<dbReference type="PANTHER" id="PTHR12835:SF5">
    <property type="entry name" value="BIOTIN--PROTEIN LIGASE"/>
    <property type="match status" value="1"/>
</dbReference>
<dbReference type="InterPro" id="IPR045864">
    <property type="entry name" value="aa-tRNA-synth_II/BPL/LPL"/>
</dbReference>
<dbReference type="CDD" id="cd16442">
    <property type="entry name" value="BPL"/>
    <property type="match status" value="1"/>
</dbReference>
<dbReference type="Pfam" id="PF03099">
    <property type="entry name" value="BPL_LplA_LipB"/>
    <property type="match status" value="1"/>
</dbReference>
<accession>A0ABX5XZ67</accession>
<evidence type="ECO:0000256" key="5">
    <source>
        <dbReference type="ARBA" id="ARBA00024227"/>
    </source>
</evidence>
<evidence type="ECO:0000313" key="8">
    <source>
        <dbReference type="EMBL" id="QDV85104.1"/>
    </source>
</evidence>
<dbReference type="Proteomes" id="UP000318081">
    <property type="component" value="Chromosome"/>
</dbReference>
<name>A0ABX5XZ67_9BACT</name>
<comment type="catalytic activity">
    <reaction evidence="6">
        <text>biotin + L-lysyl-[protein] + ATP = N(6)-biotinyl-L-lysyl-[protein] + AMP + diphosphate + H(+)</text>
        <dbReference type="Rhea" id="RHEA:11756"/>
        <dbReference type="Rhea" id="RHEA-COMP:9752"/>
        <dbReference type="Rhea" id="RHEA-COMP:10505"/>
        <dbReference type="ChEBI" id="CHEBI:15378"/>
        <dbReference type="ChEBI" id="CHEBI:29969"/>
        <dbReference type="ChEBI" id="CHEBI:30616"/>
        <dbReference type="ChEBI" id="CHEBI:33019"/>
        <dbReference type="ChEBI" id="CHEBI:57586"/>
        <dbReference type="ChEBI" id="CHEBI:83144"/>
        <dbReference type="ChEBI" id="CHEBI:456215"/>
        <dbReference type="EC" id="6.3.4.15"/>
    </reaction>
</comment>
<keyword evidence="1 8" id="KW-0436">Ligase</keyword>
<dbReference type="InterPro" id="IPR003142">
    <property type="entry name" value="BPL_C"/>
</dbReference>
<dbReference type="NCBIfam" id="TIGR00121">
    <property type="entry name" value="birA_ligase"/>
    <property type="match status" value="1"/>
</dbReference>
<dbReference type="Gene3D" id="2.30.30.100">
    <property type="match status" value="1"/>
</dbReference>
<organism evidence="8 9">
    <name type="scientific">Stieleria magnilauensis</name>
    <dbReference type="NCBI Taxonomy" id="2527963"/>
    <lineage>
        <taxon>Bacteria</taxon>
        <taxon>Pseudomonadati</taxon>
        <taxon>Planctomycetota</taxon>
        <taxon>Planctomycetia</taxon>
        <taxon>Pirellulales</taxon>
        <taxon>Pirellulaceae</taxon>
        <taxon>Stieleria</taxon>
    </lineage>
</organism>
<evidence type="ECO:0000256" key="1">
    <source>
        <dbReference type="ARBA" id="ARBA00022598"/>
    </source>
</evidence>
<dbReference type="PROSITE" id="PS51733">
    <property type="entry name" value="BPL_LPL_CATALYTIC"/>
    <property type="match status" value="1"/>
</dbReference>
<gene>
    <name evidence="8" type="primary">birA_2</name>
    <name evidence="8" type="ORF">TBK1r_40580</name>
</gene>
<evidence type="ECO:0000256" key="6">
    <source>
        <dbReference type="ARBA" id="ARBA00047846"/>
    </source>
</evidence>
<keyword evidence="9" id="KW-1185">Reference proteome</keyword>
<protein>
    <recommendedName>
        <fullName evidence="5">biotin--[biotin carboxyl-carrier protein] ligase</fullName>
        <ecNumber evidence="5">6.3.4.15</ecNumber>
    </recommendedName>
</protein>
<dbReference type="PANTHER" id="PTHR12835">
    <property type="entry name" value="BIOTIN PROTEIN LIGASE"/>
    <property type="match status" value="1"/>
</dbReference>
<evidence type="ECO:0000256" key="3">
    <source>
        <dbReference type="ARBA" id="ARBA00022840"/>
    </source>
</evidence>
<evidence type="ECO:0000256" key="4">
    <source>
        <dbReference type="ARBA" id="ARBA00023267"/>
    </source>
</evidence>
<keyword evidence="3" id="KW-0067">ATP-binding</keyword>
<dbReference type="GO" id="GO:0004077">
    <property type="term" value="F:biotin--[biotin carboxyl-carrier protein] ligase activity"/>
    <property type="evidence" value="ECO:0007669"/>
    <property type="project" value="UniProtKB-EC"/>
</dbReference>
<dbReference type="Gene3D" id="3.30.930.10">
    <property type="entry name" value="Bira Bifunctional Protein, Domain 2"/>
    <property type="match status" value="1"/>
</dbReference>
<dbReference type="InterPro" id="IPR008988">
    <property type="entry name" value="Transcriptional_repressor_C"/>
</dbReference>
<dbReference type="SUPFAM" id="SSF50037">
    <property type="entry name" value="C-terminal domain of transcriptional repressors"/>
    <property type="match status" value="1"/>
</dbReference>
<reference evidence="8 9" key="1">
    <citation type="submission" date="2019-02" db="EMBL/GenBank/DDBJ databases">
        <title>Deep-cultivation of Planctomycetes and their phenomic and genomic characterization uncovers novel biology.</title>
        <authorList>
            <person name="Wiegand S."/>
            <person name="Jogler M."/>
            <person name="Boedeker C."/>
            <person name="Pinto D."/>
            <person name="Vollmers J."/>
            <person name="Rivas-Marin E."/>
            <person name="Kohn T."/>
            <person name="Peeters S.H."/>
            <person name="Heuer A."/>
            <person name="Rast P."/>
            <person name="Oberbeckmann S."/>
            <person name="Bunk B."/>
            <person name="Jeske O."/>
            <person name="Meyerdierks A."/>
            <person name="Storesund J.E."/>
            <person name="Kallscheuer N."/>
            <person name="Luecker S."/>
            <person name="Lage O.M."/>
            <person name="Pohl T."/>
            <person name="Merkel B.J."/>
            <person name="Hornburger P."/>
            <person name="Mueller R.-W."/>
            <person name="Bruemmer F."/>
            <person name="Labrenz M."/>
            <person name="Spormann A.M."/>
            <person name="Op den Camp H."/>
            <person name="Overmann J."/>
            <person name="Amann R."/>
            <person name="Jetten M.S.M."/>
            <person name="Mascher T."/>
            <person name="Medema M.H."/>
            <person name="Devos D.P."/>
            <person name="Kaster A.-K."/>
            <person name="Ovreas L."/>
            <person name="Rohde M."/>
            <person name="Galperin M.Y."/>
            <person name="Jogler C."/>
        </authorList>
    </citation>
    <scope>NUCLEOTIDE SEQUENCE [LARGE SCALE GENOMIC DNA]</scope>
    <source>
        <strain evidence="8 9">TBK1r</strain>
    </source>
</reference>